<dbReference type="Proteomes" id="UP001295423">
    <property type="component" value="Unassembled WGS sequence"/>
</dbReference>
<evidence type="ECO:0000256" key="1">
    <source>
        <dbReference type="SAM" id="MobiDB-lite"/>
    </source>
</evidence>
<dbReference type="Gene3D" id="1.25.40.10">
    <property type="entry name" value="Tetratricopeptide repeat domain"/>
    <property type="match status" value="1"/>
</dbReference>
<organism evidence="2 3">
    <name type="scientific">Cylindrotheca closterium</name>
    <dbReference type="NCBI Taxonomy" id="2856"/>
    <lineage>
        <taxon>Eukaryota</taxon>
        <taxon>Sar</taxon>
        <taxon>Stramenopiles</taxon>
        <taxon>Ochrophyta</taxon>
        <taxon>Bacillariophyta</taxon>
        <taxon>Bacillariophyceae</taxon>
        <taxon>Bacillariophycidae</taxon>
        <taxon>Bacillariales</taxon>
        <taxon>Bacillariaceae</taxon>
        <taxon>Cylindrotheca</taxon>
    </lineage>
</organism>
<dbReference type="Gene3D" id="1.20.58.320">
    <property type="entry name" value="TPR-like"/>
    <property type="match status" value="1"/>
</dbReference>
<evidence type="ECO:0000313" key="2">
    <source>
        <dbReference type="EMBL" id="CAJ1959741.1"/>
    </source>
</evidence>
<dbReference type="AlphaFoldDB" id="A0AAD2G1J8"/>
<dbReference type="InterPro" id="IPR011990">
    <property type="entry name" value="TPR-like_helical_dom_sf"/>
</dbReference>
<proteinExistence type="predicted"/>
<sequence length="247" mass="28368">MTESSSSAEVTTKTLPDVLSFWFPKPGGSPDGSREYMNDPSYIGSQMNDWFFGGDAMDEKSRAFRSLIRSEGAKHSASELDKNSHEDLIAKIVLFDQIVRNAFRADPEAFAYEDQVKEILEYLLQVTDDKQTEISEDALSAFVNREDVTFCDCYFVGVALSHQEKAIFHGVDIRMYDYVAKRWPDTQKMVDQAVEFAEHHVAVLRRFGRYPHRNEQKGRESTPEEQAWLDDYDNLPGWAKSQLTKKE</sequence>
<dbReference type="EMBL" id="CAKOGP040002014">
    <property type="protein sequence ID" value="CAJ1959741.1"/>
    <property type="molecule type" value="Genomic_DNA"/>
</dbReference>
<reference evidence="2" key="1">
    <citation type="submission" date="2023-08" db="EMBL/GenBank/DDBJ databases">
        <authorList>
            <person name="Audoor S."/>
            <person name="Bilcke G."/>
        </authorList>
    </citation>
    <scope>NUCLEOTIDE SEQUENCE</scope>
</reference>
<name>A0AAD2G1J8_9STRA</name>
<protein>
    <recommendedName>
        <fullName evidence="4">DUF924 domain-containing protein</fullName>
    </recommendedName>
</protein>
<evidence type="ECO:0000313" key="3">
    <source>
        <dbReference type="Proteomes" id="UP001295423"/>
    </source>
</evidence>
<dbReference type="Pfam" id="PF06041">
    <property type="entry name" value="DUF924"/>
    <property type="match status" value="1"/>
</dbReference>
<evidence type="ECO:0008006" key="4">
    <source>
        <dbReference type="Google" id="ProtNLM"/>
    </source>
</evidence>
<keyword evidence="3" id="KW-1185">Reference proteome</keyword>
<feature type="region of interest" description="Disordered" evidence="1">
    <location>
        <begin position="213"/>
        <end position="247"/>
    </location>
</feature>
<comment type="caution">
    <text evidence="2">The sequence shown here is derived from an EMBL/GenBank/DDBJ whole genome shotgun (WGS) entry which is preliminary data.</text>
</comment>
<dbReference type="InterPro" id="IPR010323">
    <property type="entry name" value="DUF924"/>
</dbReference>
<gene>
    <name evidence="2" type="ORF">CYCCA115_LOCUS18160</name>
</gene>
<accession>A0AAD2G1J8</accession>
<dbReference type="SUPFAM" id="SSF48452">
    <property type="entry name" value="TPR-like"/>
    <property type="match status" value="1"/>
</dbReference>
<feature type="compositionally biased region" description="Basic and acidic residues" evidence="1">
    <location>
        <begin position="213"/>
        <end position="222"/>
    </location>
</feature>